<dbReference type="AlphaFoldDB" id="A0A6I8QM45"/>
<dbReference type="OrthoDB" id="270970at2759"/>
<evidence type="ECO:0000256" key="1">
    <source>
        <dbReference type="ARBA" id="ARBA00022723"/>
    </source>
</evidence>
<evidence type="ECO:0000259" key="5">
    <source>
        <dbReference type="PROSITE" id="PS50004"/>
    </source>
</evidence>
<accession>A0A6I8QM45</accession>
<evidence type="ECO:0000313" key="9">
    <source>
        <dbReference type="Xenbase" id="XB-GENE-6032690"/>
    </source>
</evidence>
<dbReference type="FunFam" id="2.60.40.150:FF:000032">
    <property type="entry name" value="Double c2-like domain-containing"/>
    <property type="match status" value="1"/>
</dbReference>
<protein>
    <recommendedName>
        <fullName evidence="4">Double C2-like domain-containing protein</fullName>
    </recommendedName>
</protein>
<gene>
    <name evidence="6 8 9" type="primary">doc2b</name>
</gene>
<keyword evidence="7" id="KW-1185">Reference proteome</keyword>
<dbReference type="GO" id="GO:0045956">
    <property type="term" value="P:positive regulation of calcium ion-dependent exocytosis"/>
    <property type="evidence" value="ECO:0000318"/>
    <property type="project" value="GO_Central"/>
</dbReference>
<evidence type="ECO:0000256" key="2">
    <source>
        <dbReference type="ARBA" id="ARBA00022737"/>
    </source>
</evidence>
<dbReference type="Gene3D" id="2.60.40.150">
    <property type="entry name" value="C2 domain"/>
    <property type="match status" value="2"/>
</dbReference>
<dbReference type="GO" id="GO:0098793">
    <property type="term" value="C:presynapse"/>
    <property type="evidence" value="ECO:0007669"/>
    <property type="project" value="GOC"/>
</dbReference>
<dbReference type="Proteomes" id="UP000008143">
    <property type="component" value="Chromosome 2"/>
</dbReference>
<dbReference type="InterPro" id="IPR014638">
    <property type="entry name" value="Doc2"/>
</dbReference>
<dbReference type="InterPro" id="IPR043566">
    <property type="entry name" value="Rabphilin/DOC2/Noc2"/>
</dbReference>
<keyword evidence="2" id="KW-0677">Repeat</keyword>
<keyword evidence="1" id="KW-0479">Metal-binding</keyword>
<dbReference type="KEGG" id="xtr:100496262"/>
<feature type="domain" description="C2" evidence="5">
    <location>
        <begin position="108"/>
        <end position="230"/>
    </location>
</feature>
<dbReference type="GO" id="GO:0045202">
    <property type="term" value="C:synapse"/>
    <property type="evidence" value="ECO:0000318"/>
    <property type="project" value="GO_Central"/>
</dbReference>
<dbReference type="SMART" id="SM00239">
    <property type="entry name" value="C2"/>
    <property type="match status" value="2"/>
</dbReference>
<dbReference type="Ensembl" id="ENSXETT00000069930">
    <property type="protein sequence ID" value="ENSXETP00000070689"/>
    <property type="gene ID" value="ENSXETG00000034803"/>
</dbReference>
<dbReference type="AGR" id="Xenbase:XB-GENE-6032690"/>
<dbReference type="PANTHER" id="PTHR45729:SF9">
    <property type="entry name" value="DOUBLE C2-LIKE DOMAIN-CONTAINING PROTEIN BETA"/>
    <property type="match status" value="1"/>
</dbReference>
<evidence type="ECO:0000313" key="8">
    <source>
        <dbReference type="RefSeq" id="XP_002934390.1"/>
    </source>
</evidence>
<reference evidence="8" key="3">
    <citation type="submission" date="2025-04" db="UniProtKB">
        <authorList>
            <consortium name="RefSeq"/>
        </authorList>
    </citation>
    <scope>IDENTIFICATION</scope>
    <source>
        <strain evidence="8">Nigerian</strain>
        <tissue evidence="8">Liver and blood</tissue>
    </source>
</reference>
<dbReference type="PIRSF" id="PIRSF036931">
    <property type="entry name" value="Doc2"/>
    <property type="match status" value="1"/>
</dbReference>
<sequence>MTLRKGEKMTISIQEHMAIDVCPGPIKPIKQISDYFPRFPRGIPAAVTRANSLKSNVSQPSVSPCETSKEEEEDVDKLFGAYGAASTAPAKHEEEGDLDGYDSDDCTTLGTLDFSLLYDQENNALHCTINKAKGLKPMDHNGLSDPYVKLHLLPGASKANKLRTKTLRNTLNPTWNETLTYYGITDEDMIRKTLRISVCDEDKFRHNEFIGETRIPLKKLKPNQTKNFSICLEKQLPIDKTEDKSLEERGRILISLKYSSQKSGLLVGIIRCAHLAAMDANGYSDPYVKTYLKPDEDKKSKHKTAVKKKTLNPEFNEEFCYEIKHSDLAKKTLEVTVWDYDIGKSNDFIGGVVLGINAKGERLKHWFDCLKNKDKKIERWHTLTNELPGSVLSD</sequence>
<keyword evidence="3" id="KW-0106">Calcium</keyword>
<dbReference type="PRINTS" id="PR00360">
    <property type="entry name" value="C2DOMAIN"/>
</dbReference>
<dbReference type="GeneTree" id="ENSGT00940000156758"/>
<dbReference type="PRINTS" id="PR00399">
    <property type="entry name" value="SYNAPTOTAGMN"/>
</dbReference>
<organism evidence="6">
    <name type="scientific">Xenopus tropicalis</name>
    <name type="common">Western clawed frog</name>
    <name type="synonym">Silurana tropicalis</name>
    <dbReference type="NCBI Taxonomy" id="8364"/>
    <lineage>
        <taxon>Eukaryota</taxon>
        <taxon>Metazoa</taxon>
        <taxon>Chordata</taxon>
        <taxon>Craniata</taxon>
        <taxon>Vertebrata</taxon>
        <taxon>Euteleostomi</taxon>
        <taxon>Amphibia</taxon>
        <taxon>Batrachia</taxon>
        <taxon>Anura</taxon>
        <taxon>Pipoidea</taxon>
        <taxon>Pipidae</taxon>
        <taxon>Xenopodinae</taxon>
        <taxon>Xenopus</taxon>
        <taxon>Silurana</taxon>
    </lineage>
</organism>
<dbReference type="Xenbase" id="XB-GENE-6032690">
    <property type="gene designation" value="doc2b"/>
</dbReference>
<name>A0A6I8QM45_XENTR</name>
<dbReference type="FunFam" id="2.60.40.150:FF:000023">
    <property type="entry name" value="Double C2-like domain-containing protein"/>
    <property type="match status" value="1"/>
</dbReference>
<reference evidence="6" key="2">
    <citation type="submission" date="2020-05" db="UniProtKB">
        <authorList>
            <consortium name="Ensembl"/>
        </authorList>
    </citation>
    <scope>IDENTIFICATION</scope>
</reference>
<dbReference type="GO" id="GO:0099502">
    <property type="term" value="P:calcium-dependent activation of synaptic vesicle fusion"/>
    <property type="evidence" value="ECO:0000318"/>
    <property type="project" value="GO_Central"/>
</dbReference>
<evidence type="ECO:0000313" key="7">
    <source>
        <dbReference type="Proteomes" id="UP000008143"/>
    </source>
</evidence>
<dbReference type="OMA" id="DKKMERW"/>
<dbReference type="GeneID" id="100496262"/>
<dbReference type="PANTHER" id="PTHR45729">
    <property type="entry name" value="RABPHILIN, ISOFORM A"/>
    <property type="match status" value="1"/>
</dbReference>
<dbReference type="InterPro" id="IPR047022">
    <property type="entry name" value="Rabphilin_Doc2_C2A"/>
</dbReference>
<dbReference type="InterPro" id="IPR035892">
    <property type="entry name" value="C2_domain_sf"/>
</dbReference>
<dbReference type="SUPFAM" id="SSF49562">
    <property type="entry name" value="C2 domain (Calcium/lipid-binding domain, CaLB)"/>
    <property type="match status" value="2"/>
</dbReference>
<dbReference type="CDD" id="cd04035">
    <property type="entry name" value="C2A_Rabphilin_Doc2"/>
    <property type="match status" value="1"/>
</dbReference>
<dbReference type="CTD" id="8447"/>
<dbReference type="RefSeq" id="XP_002934390.1">
    <property type="nucleotide sequence ID" value="XM_002934344.5"/>
</dbReference>
<proteinExistence type="predicted"/>
<dbReference type="Bgee" id="ENSXETG00000034803">
    <property type="expression patterns" value="Expressed in testis and 4 other cell types or tissues"/>
</dbReference>
<evidence type="ECO:0000256" key="3">
    <source>
        <dbReference type="ARBA" id="ARBA00022837"/>
    </source>
</evidence>
<dbReference type="CDD" id="cd08384">
    <property type="entry name" value="C2B_Rabphilin_Doc2"/>
    <property type="match status" value="1"/>
</dbReference>
<evidence type="ECO:0000256" key="4">
    <source>
        <dbReference type="PIRNR" id="PIRNR036931"/>
    </source>
</evidence>
<reference evidence="6" key="1">
    <citation type="journal article" date="2010" name="Science">
        <title>The genome of the Western clawed frog Xenopus tropicalis.</title>
        <authorList>
            <person name="Hellsten U."/>
            <person name="Harland R.M."/>
            <person name="Gilchrist M.J."/>
            <person name="Hendrix D."/>
            <person name="Jurka J."/>
            <person name="Kapitonov V."/>
            <person name="Ovcharenko I."/>
            <person name="Putnam N.H."/>
            <person name="Shu S."/>
            <person name="Taher L."/>
            <person name="Blitz I.L."/>
            <person name="Blumberg B."/>
            <person name="Dichmann D.S."/>
            <person name="Dubchak I."/>
            <person name="Amaya E."/>
            <person name="Detter J.C."/>
            <person name="Fletcher R."/>
            <person name="Gerhard D.S."/>
            <person name="Goodstein D."/>
            <person name="Graves T."/>
            <person name="Grigoriev I.V."/>
            <person name="Grimwood J."/>
            <person name="Kawashima T."/>
            <person name="Lindquist E."/>
            <person name="Lucas S.M."/>
            <person name="Mead P.E."/>
            <person name="Mitros T."/>
            <person name="Ogino H."/>
            <person name="Ohta Y."/>
            <person name="Poliakov A.V."/>
            <person name="Pollet N."/>
            <person name="Robert J."/>
            <person name="Salamov A."/>
            <person name="Sater A.K."/>
            <person name="Schmutz J."/>
            <person name="Terry A."/>
            <person name="Vize P.D."/>
            <person name="Warren W.C."/>
            <person name="Wells D."/>
            <person name="Wills A."/>
            <person name="Wilson R.K."/>
            <person name="Zimmerman L.B."/>
            <person name="Zorn A.M."/>
            <person name="Grainger R."/>
            <person name="Grammer T."/>
            <person name="Khokha M.K."/>
            <person name="Richardson P.M."/>
            <person name="Rokhsar D.S."/>
        </authorList>
    </citation>
    <scope>NUCLEOTIDE SEQUENCE [LARGE SCALE GENOMIC DNA]</scope>
    <source>
        <strain evidence="6">Nigerian</strain>
    </source>
</reference>
<dbReference type="GO" id="GO:0016020">
    <property type="term" value="C:membrane"/>
    <property type="evidence" value="ECO:0007669"/>
    <property type="project" value="InterPro"/>
</dbReference>
<dbReference type="PROSITE" id="PS50004">
    <property type="entry name" value="C2"/>
    <property type="match status" value="2"/>
</dbReference>
<dbReference type="Pfam" id="PF00168">
    <property type="entry name" value="C2"/>
    <property type="match status" value="2"/>
</dbReference>
<dbReference type="InterPro" id="IPR000008">
    <property type="entry name" value="C2_dom"/>
</dbReference>
<dbReference type="GO" id="GO:0046872">
    <property type="term" value="F:metal ion binding"/>
    <property type="evidence" value="ECO:0007669"/>
    <property type="project" value="UniProtKB-KW"/>
</dbReference>
<evidence type="ECO:0000313" key="6">
    <source>
        <dbReference type="Ensembl" id="ENSXETP00000070689"/>
    </source>
</evidence>
<dbReference type="InterPro" id="IPR001565">
    <property type="entry name" value="Synaptotagmin"/>
</dbReference>
<feature type="domain" description="C2" evidence="5">
    <location>
        <begin position="248"/>
        <end position="381"/>
    </location>
</feature>